<dbReference type="OrthoDB" id="21589at2759"/>
<evidence type="ECO:0000256" key="4">
    <source>
        <dbReference type="ARBA" id="ARBA00023136"/>
    </source>
</evidence>
<accession>A0A2P6NXU1</accession>
<comment type="subcellular location">
    <subcellularLocation>
        <location evidence="1">Membrane</location>
    </subcellularLocation>
</comment>
<dbReference type="EMBL" id="MDYQ01000007">
    <property type="protein sequence ID" value="PRP88783.1"/>
    <property type="molecule type" value="Genomic_DNA"/>
</dbReference>
<dbReference type="SUPFAM" id="SSF54236">
    <property type="entry name" value="Ubiquitin-like"/>
    <property type="match status" value="1"/>
</dbReference>
<evidence type="ECO:0000256" key="6">
    <source>
        <dbReference type="SAM" id="Phobius"/>
    </source>
</evidence>
<evidence type="ECO:0000259" key="7">
    <source>
        <dbReference type="PROSITE" id="PS50053"/>
    </source>
</evidence>
<dbReference type="InParanoid" id="A0A2P6NXU1"/>
<evidence type="ECO:0000313" key="9">
    <source>
        <dbReference type="Proteomes" id="UP000241769"/>
    </source>
</evidence>
<evidence type="ECO:0000256" key="2">
    <source>
        <dbReference type="ARBA" id="ARBA00022692"/>
    </source>
</evidence>
<reference evidence="8 9" key="1">
    <citation type="journal article" date="2018" name="Genome Biol. Evol.">
        <title>Multiple Roots of Fruiting Body Formation in Amoebozoa.</title>
        <authorList>
            <person name="Hillmann F."/>
            <person name="Forbes G."/>
            <person name="Novohradska S."/>
            <person name="Ferling I."/>
            <person name="Riege K."/>
            <person name="Groth M."/>
            <person name="Westermann M."/>
            <person name="Marz M."/>
            <person name="Spaller T."/>
            <person name="Winckler T."/>
            <person name="Schaap P."/>
            <person name="Glockner G."/>
        </authorList>
    </citation>
    <scope>NUCLEOTIDE SEQUENCE [LARGE SCALE GENOMIC DNA]</scope>
    <source>
        <strain evidence="8 9">Jena</strain>
    </source>
</reference>
<dbReference type="PANTHER" id="PTHR12943">
    <property type="entry name" value="HOMOCYSTEINE-RESPONSIVE ENDOPLASMIC RETICULUM-RESIDENT UNIQUITIN-LIKE DOMAIN HERPUD PROTEIN FAMILY MEMBER"/>
    <property type="match status" value="1"/>
</dbReference>
<feature type="transmembrane region" description="Helical" evidence="6">
    <location>
        <begin position="189"/>
        <end position="209"/>
    </location>
</feature>
<evidence type="ECO:0000313" key="8">
    <source>
        <dbReference type="EMBL" id="PRP88783.1"/>
    </source>
</evidence>
<proteinExistence type="predicted"/>
<keyword evidence="2 6" id="KW-0812">Transmembrane</keyword>
<dbReference type="PANTHER" id="PTHR12943:SF27">
    <property type="entry name" value="HOMOCYSTEINE-INDUCED ENDOPLASMIC RETICULUM PROTEIN, ISOFORM A"/>
    <property type="match status" value="1"/>
</dbReference>
<gene>
    <name evidence="8" type="ORF">PROFUN_00251</name>
</gene>
<keyword evidence="9" id="KW-1185">Reference proteome</keyword>
<dbReference type="Proteomes" id="UP000241769">
    <property type="component" value="Unassembled WGS sequence"/>
</dbReference>
<keyword evidence="3 6" id="KW-1133">Transmembrane helix</keyword>
<dbReference type="InterPro" id="IPR000626">
    <property type="entry name" value="Ubiquitin-like_dom"/>
</dbReference>
<keyword evidence="4 6" id="KW-0472">Membrane</keyword>
<evidence type="ECO:0000256" key="3">
    <source>
        <dbReference type="ARBA" id="ARBA00022989"/>
    </source>
</evidence>
<dbReference type="InterPro" id="IPR029071">
    <property type="entry name" value="Ubiquitin-like_domsf"/>
</dbReference>
<dbReference type="GO" id="GO:0030968">
    <property type="term" value="P:endoplasmic reticulum unfolded protein response"/>
    <property type="evidence" value="ECO:0007669"/>
    <property type="project" value="TreeGrafter"/>
</dbReference>
<dbReference type="AlphaFoldDB" id="A0A2P6NXU1"/>
<dbReference type="Gene3D" id="3.10.20.90">
    <property type="entry name" value="Phosphatidylinositol 3-kinase Catalytic Subunit, Chain A, domain 1"/>
    <property type="match status" value="1"/>
</dbReference>
<evidence type="ECO:0000256" key="1">
    <source>
        <dbReference type="ARBA" id="ARBA00004370"/>
    </source>
</evidence>
<dbReference type="STRING" id="1890364.A0A2P6NXU1"/>
<protein>
    <submittedName>
        <fullName evidence="8">Homocysteine-responsive endoplasmic reticulum-resident ubiquitin-like domain member 1 protein-like</fullName>
    </submittedName>
</protein>
<feature type="region of interest" description="Disordered" evidence="5">
    <location>
        <begin position="135"/>
        <end position="161"/>
    </location>
</feature>
<organism evidence="8 9">
    <name type="scientific">Planoprotostelium fungivorum</name>
    <dbReference type="NCBI Taxonomy" id="1890364"/>
    <lineage>
        <taxon>Eukaryota</taxon>
        <taxon>Amoebozoa</taxon>
        <taxon>Evosea</taxon>
        <taxon>Variosea</taxon>
        <taxon>Cavosteliida</taxon>
        <taxon>Cavosteliaceae</taxon>
        <taxon>Planoprotostelium</taxon>
    </lineage>
</organism>
<feature type="domain" description="Ubiquitin-like" evidence="7">
    <location>
        <begin position="6"/>
        <end position="90"/>
    </location>
</feature>
<evidence type="ECO:0000256" key="5">
    <source>
        <dbReference type="SAM" id="MobiDB-lite"/>
    </source>
</evidence>
<dbReference type="GO" id="GO:0016020">
    <property type="term" value="C:membrane"/>
    <property type="evidence" value="ECO:0007669"/>
    <property type="project" value="UniProtKB-SubCell"/>
</dbReference>
<comment type="caution">
    <text evidence="8">The sequence shown here is derived from an EMBL/GenBank/DDBJ whole genome shotgun (WGS) entry which is preliminary data.</text>
</comment>
<dbReference type="PROSITE" id="PS50053">
    <property type="entry name" value="UBIQUITIN_2"/>
    <property type="match status" value="1"/>
</dbReference>
<dbReference type="InterPro" id="IPR039751">
    <property type="entry name" value="HERPUD1/2"/>
</dbReference>
<name>A0A2P6NXU1_9EUKA</name>
<sequence length="276" mass="31018">MQAASVDVIVRNVSSRYEDVLIQGSSLDANILHFKQRLSEQYPSRPNVTQIKLVHAGKLLQDNQLLSQIFSNNDLSKTQSIHAVISRTETETTSNNATTINREADGQRIIPEEPYGLRNRFQPAQVQEEMQQVPQAQHQAHQHEQHQPAFPNIENGNEEGREDGSTLWTLIKLAFVVFIFSQGGGSSRLFILCFCALVIFLVQTGRLRLFTQIPFNIPKPTNVQPNDTQGEQGGILFEIKSLVIPFFFSLFPNWQASEFITHPVDTQAPAAAPVQE</sequence>